<evidence type="ECO:0000259" key="4">
    <source>
        <dbReference type="SMART" id="SM00797"/>
    </source>
</evidence>
<dbReference type="PANTHER" id="PTHR43309">
    <property type="entry name" value="5-OXOPROLINASE SUBUNIT C"/>
    <property type="match status" value="1"/>
</dbReference>
<dbReference type="InterPro" id="IPR029000">
    <property type="entry name" value="Cyclophilin-like_dom_sf"/>
</dbReference>
<accession>A0ABY4WMX9</accession>
<name>A0ABY4WMX9_9BACL</name>
<sequence length="334" mass="37210">MLKVIRPGLLTSMQDGGRTGFQKHGVIVSGVMDPFAHRIANLLVGNEGNEATLELSLMGDAWEATEHVLLAICGADMNPMADGVPLPMWKPVWIRAGTMIKFSGCRRGARAYVAIAGGFQVPLVMNSRSTYLRAGIGGYQGRALQKGDELKAEAPSERSQKLFDYLEKHAEGRTFYAPDWGIAAELFPRYDASPVIRVIRGNQYDWFTEKSRQDFFQKGFRVNTQSDRMGYRLDGPVLERIESDRELISEAVTFGTVQVPAEGNPIVLLADRQTTGGYPKIAQIVSADLPLIAQTKPGDTLYFREIAHQEAERLLFEREQLIQQAKLGIQLKYM</sequence>
<evidence type="ECO:0000256" key="1">
    <source>
        <dbReference type="ARBA" id="ARBA00022741"/>
    </source>
</evidence>
<keyword evidence="1" id="KW-0547">Nucleotide-binding</keyword>
<dbReference type="Gene3D" id="2.40.100.10">
    <property type="entry name" value="Cyclophilin-like"/>
    <property type="match status" value="1"/>
</dbReference>
<reference evidence="5" key="1">
    <citation type="submission" date="2022-06" db="EMBL/GenBank/DDBJ databases">
        <title>Genome sequencing of Brevibacillus sp. BB3-R1.</title>
        <authorList>
            <person name="Heo J."/>
            <person name="Lee D."/>
            <person name="Won M."/>
            <person name="Han B.-H."/>
            <person name="Hong S.-B."/>
            <person name="Kwon S.-W."/>
        </authorList>
    </citation>
    <scope>NUCLEOTIDE SEQUENCE</scope>
    <source>
        <strain evidence="5">BB3-R1</strain>
    </source>
</reference>
<keyword evidence="2" id="KW-0378">Hydrolase</keyword>
<dbReference type="EMBL" id="CP098755">
    <property type="protein sequence ID" value="USG68418.1"/>
    <property type="molecule type" value="Genomic_DNA"/>
</dbReference>
<dbReference type="NCBIfam" id="TIGR00724">
    <property type="entry name" value="urea_amlyse_rel"/>
    <property type="match status" value="1"/>
</dbReference>
<keyword evidence="3" id="KW-0067">ATP-binding</keyword>
<feature type="domain" description="Carboxyltransferase" evidence="4">
    <location>
        <begin position="23"/>
        <end position="321"/>
    </location>
</feature>
<dbReference type="InterPro" id="IPR003778">
    <property type="entry name" value="CT_A_B"/>
</dbReference>
<protein>
    <submittedName>
        <fullName evidence="5">Biotin-dependent carboxyltransferase family protein</fullName>
    </submittedName>
</protein>
<dbReference type="SUPFAM" id="SSF50891">
    <property type="entry name" value="Cyclophilin-like"/>
    <property type="match status" value="1"/>
</dbReference>
<organism evidence="5 6">
    <name type="scientific">Brevibacillus ruminantium</name>
    <dbReference type="NCBI Taxonomy" id="2950604"/>
    <lineage>
        <taxon>Bacteria</taxon>
        <taxon>Bacillati</taxon>
        <taxon>Bacillota</taxon>
        <taxon>Bacilli</taxon>
        <taxon>Bacillales</taxon>
        <taxon>Paenibacillaceae</taxon>
        <taxon>Brevibacillus</taxon>
    </lineage>
</organism>
<dbReference type="SMART" id="SM00797">
    <property type="entry name" value="AHS2"/>
    <property type="match status" value="1"/>
</dbReference>
<proteinExistence type="predicted"/>
<dbReference type="Proteomes" id="UP001056500">
    <property type="component" value="Chromosome"/>
</dbReference>
<dbReference type="Pfam" id="PF02626">
    <property type="entry name" value="CT_A_B"/>
    <property type="match status" value="1"/>
</dbReference>
<keyword evidence="6" id="KW-1185">Reference proteome</keyword>
<dbReference type="PANTHER" id="PTHR43309:SF5">
    <property type="entry name" value="5-OXOPROLINASE SUBUNIT C"/>
    <property type="match status" value="1"/>
</dbReference>
<gene>
    <name evidence="5" type="ORF">NDK47_13410</name>
</gene>
<evidence type="ECO:0000313" key="5">
    <source>
        <dbReference type="EMBL" id="USG68418.1"/>
    </source>
</evidence>
<evidence type="ECO:0000313" key="6">
    <source>
        <dbReference type="Proteomes" id="UP001056500"/>
    </source>
</evidence>
<dbReference type="InterPro" id="IPR052708">
    <property type="entry name" value="PxpC"/>
</dbReference>
<evidence type="ECO:0000256" key="2">
    <source>
        <dbReference type="ARBA" id="ARBA00022801"/>
    </source>
</evidence>
<evidence type="ECO:0000256" key="3">
    <source>
        <dbReference type="ARBA" id="ARBA00022840"/>
    </source>
</evidence>